<proteinExistence type="predicted"/>
<organism evidence="2 3">
    <name type="scientific">Abiotrophia defectiva ATCC 49176</name>
    <dbReference type="NCBI Taxonomy" id="592010"/>
    <lineage>
        <taxon>Bacteria</taxon>
        <taxon>Bacillati</taxon>
        <taxon>Bacillota</taxon>
        <taxon>Bacilli</taxon>
        <taxon>Lactobacillales</taxon>
        <taxon>Aerococcaceae</taxon>
        <taxon>Abiotrophia</taxon>
    </lineage>
</organism>
<gene>
    <name evidence="2" type="ORF">GCWU000182_000163</name>
</gene>
<dbReference type="RefSeq" id="WP_023390823.1">
    <property type="nucleotide sequence ID" value="NZ_KI535340.1"/>
</dbReference>
<evidence type="ECO:0000313" key="2">
    <source>
        <dbReference type="EMBL" id="ESK66475.1"/>
    </source>
</evidence>
<keyword evidence="1" id="KW-0812">Transmembrane</keyword>
<evidence type="ECO:0000313" key="3">
    <source>
        <dbReference type="Proteomes" id="UP000019050"/>
    </source>
</evidence>
<dbReference type="AlphaFoldDB" id="W1Q5E1"/>
<feature type="transmembrane region" description="Helical" evidence="1">
    <location>
        <begin position="12"/>
        <end position="29"/>
    </location>
</feature>
<keyword evidence="3" id="KW-1185">Reference proteome</keyword>
<reference evidence="2" key="1">
    <citation type="submission" date="2013-06" db="EMBL/GenBank/DDBJ databases">
        <authorList>
            <person name="Weinstock G."/>
            <person name="Sodergren E."/>
            <person name="Clifton S."/>
            <person name="Fulton L."/>
            <person name="Fulton B."/>
            <person name="Courtney L."/>
            <person name="Fronick C."/>
            <person name="Harrison M."/>
            <person name="Strong C."/>
            <person name="Farmer C."/>
            <person name="Delahaunty K."/>
            <person name="Markovic C."/>
            <person name="Hall O."/>
            <person name="Minx P."/>
            <person name="Tomlinson C."/>
            <person name="Mitreva M."/>
            <person name="Nelson J."/>
            <person name="Hou S."/>
            <person name="Wollam A."/>
            <person name="Pepin K.H."/>
            <person name="Johnson M."/>
            <person name="Bhonagiri V."/>
            <person name="Nash W.E."/>
            <person name="Warren W."/>
            <person name="Chinwalla A."/>
            <person name="Mardis E.R."/>
            <person name="Wilson R.K."/>
        </authorList>
    </citation>
    <scope>NUCLEOTIDE SEQUENCE [LARGE SCALE GENOMIC DNA]</scope>
    <source>
        <strain evidence="2">ATCC 49176</strain>
    </source>
</reference>
<keyword evidence="1" id="KW-1133">Transmembrane helix</keyword>
<name>W1Q5E1_ABIDE</name>
<feature type="transmembrane region" description="Helical" evidence="1">
    <location>
        <begin position="195"/>
        <end position="214"/>
    </location>
</feature>
<feature type="transmembrane region" description="Helical" evidence="1">
    <location>
        <begin position="165"/>
        <end position="183"/>
    </location>
</feature>
<accession>W1Q5E1</accession>
<feature type="transmembrane region" description="Helical" evidence="1">
    <location>
        <begin position="253"/>
        <end position="272"/>
    </location>
</feature>
<feature type="transmembrane region" description="Helical" evidence="1">
    <location>
        <begin position="313"/>
        <end position="332"/>
    </location>
</feature>
<dbReference type="HOGENOM" id="CLU_705186_0_0_9"/>
<dbReference type="EMBL" id="ACIN03000001">
    <property type="protein sequence ID" value="ESK66475.1"/>
    <property type="molecule type" value="Genomic_DNA"/>
</dbReference>
<feature type="transmembrane region" description="Helical" evidence="1">
    <location>
        <begin position="284"/>
        <end position="307"/>
    </location>
</feature>
<feature type="transmembrane region" description="Helical" evidence="1">
    <location>
        <begin position="71"/>
        <end position="91"/>
    </location>
</feature>
<feature type="transmembrane region" description="Helical" evidence="1">
    <location>
        <begin position="367"/>
        <end position="390"/>
    </location>
</feature>
<feature type="transmembrane region" description="Helical" evidence="1">
    <location>
        <begin position="226"/>
        <end position="247"/>
    </location>
</feature>
<dbReference type="Proteomes" id="UP000019050">
    <property type="component" value="Unassembled WGS sequence"/>
</dbReference>
<dbReference type="GeneID" id="84816329"/>
<protein>
    <submittedName>
        <fullName evidence="2">Uncharacterized protein</fullName>
    </submittedName>
</protein>
<comment type="caution">
    <text evidence="2">The sequence shown here is derived from an EMBL/GenBank/DDBJ whole genome shotgun (WGS) entry which is preliminary data.</text>
</comment>
<keyword evidence="1" id="KW-0472">Membrane</keyword>
<feature type="transmembrane region" description="Helical" evidence="1">
    <location>
        <begin position="133"/>
        <end position="153"/>
    </location>
</feature>
<sequence length="391" mass="43868">MQQEVKLRGLDGLKGLLLLVLIGVGIFQGDLLAGQLVPLSLFTVLGYQWAYRLERQQDLPFWRHWQAVWSAWLPVLWLTAITTIGLLGLNFPLLNQSKFDLIFSPLLVENIRQLWLGGVTSLSLDATSGLKSLWYLGHGVQVAGLVALISWLLGRTSLSLLGKGMVWMVIQASLWLLAGFGVMNGSPLAYIELAFYALAFVSGVSMVYLVPVLLNQIYRLSSKYVFLMGLGLLGSLMLLAFFLSQIWTTALMGLVWTAVVPLFTTWLILSYVAGTPVLRRILEFSACVALGHRLIHYYVAYAFVTFWLANGPFWLQVILAILLGEVLYWLLVKGLPQLYFFNGRSWISDYYAFYQAMAEKNLKTWQLVGAIVIFLLLFVSICVLGLLVLIQ</sequence>
<evidence type="ECO:0000256" key="1">
    <source>
        <dbReference type="SAM" id="Phobius"/>
    </source>
</evidence>